<reference evidence="1 2" key="1">
    <citation type="journal article" date="2017" name="Int. J. Syst. Evol. Microbiol.">
        <title>Mycobacterium talmoniae sp. nov., a slowly growing mycobacterium isolated from human respiratory samples.</title>
        <authorList>
            <person name="Davidson R.M."/>
            <person name="DeGroote M.A."/>
            <person name="Marola J.L."/>
            <person name="Buss S."/>
            <person name="Jones V."/>
            <person name="McNeil M.R."/>
            <person name="Freifeld A.G."/>
            <person name="Elaine Epperson L."/>
            <person name="Hasan N.A."/>
            <person name="Jackson M."/>
            <person name="Iwen P.C."/>
            <person name="Salfinger M."/>
            <person name="Strong M."/>
        </authorList>
    </citation>
    <scope>NUCLEOTIDE SEQUENCE [LARGE SCALE GENOMIC DNA]</scope>
    <source>
        <strain evidence="1 2">ATCC BAA-2683</strain>
    </source>
</reference>
<organism evidence="1 2">
    <name type="scientific">Mycobacterium talmoniae</name>
    <dbReference type="NCBI Taxonomy" id="1858794"/>
    <lineage>
        <taxon>Bacteria</taxon>
        <taxon>Bacillati</taxon>
        <taxon>Actinomycetota</taxon>
        <taxon>Actinomycetes</taxon>
        <taxon>Mycobacteriales</taxon>
        <taxon>Mycobacteriaceae</taxon>
        <taxon>Mycobacterium</taxon>
    </lineage>
</organism>
<comment type="caution">
    <text evidence="1">The sequence shown here is derived from an EMBL/GenBank/DDBJ whole genome shotgun (WGS) entry which is preliminary data.</text>
</comment>
<evidence type="ECO:0000313" key="2">
    <source>
        <dbReference type="Proteomes" id="UP000238296"/>
    </source>
</evidence>
<accession>A0A2S8BIN6</accession>
<dbReference type="Proteomes" id="UP000238296">
    <property type="component" value="Unassembled WGS sequence"/>
</dbReference>
<sequence>MTMSRISLSFFLVCSRSGNAVLSNRFIDPNSAPSWNNTPNRVRIS</sequence>
<name>A0A2S8BIN6_9MYCO</name>
<protein>
    <submittedName>
        <fullName evidence="1">Uncharacterized protein</fullName>
    </submittedName>
</protein>
<dbReference type="AlphaFoldDB" id="A0A2S8BIN6"/>
<gene>
    <name evidence="1" type="ORF">C1Y40_03334</name>
</gene>
<proteinExistence type="predicted"/>
<dbReference type="EMBL" id="PPEA01000478">
    <property type="protein sequence ID" value="PQM46489.1"/>
    <property type="molecule type" value="Genomic_DNA"/>
</dbReference>
<evidence type="ECO:0000313" key="1">
    <source>
        <dbReference type="EMBL" id="PQM46489.1"/>
    </source>
</evidence>